<evidence type="ECO:0000256" key="5">
    <source>
        <dbReference type="ARBA" id="ARBA00013198"/>
    </source>
</evidence>
<evidence type="ECO:0000313" key="10">
    <source>
        <dbReference type="EMBL" id="WGH93661.1"/>
    </source>
</evidence>
<dbReference type="Pfam" id="PF01182">
    <property type="entry name" value="Glucosamine_iso"/>
    <property type="match status" value="1"/>
</dbReference>
<dbReference type="RefSeq" id="WP_279675079.1">
    <property type="nucleotide sequence ID" value="NZ_CP122566.1"/>
</dbReference>
<keyword evidence="11" id="KW-1185">Reference proteome</keyword>
<dbReference type="InterPro" id="IPR039104">
    <property type="entry name" value="6PGL"/>
</dbReference>
<organism evidence="10 11">
    <name type="scientific">Auritidibacter ignavus</name>
    <dbReference type="NCBI Taxonomy" id="678932"/>
    <lineage>
        <taxon>Bacteria</taxon>
        <taxon>Bacillati</taxon>
        <taxon>Actinomycetota</taxon>
        <taxon>Actinomycetes</taxon>
        <taxon>Micrococcales</taxon>
        <taxon>Micrococcaceae</taxon>
        <taxon>Auritidibacter</taxon>
    </lineage>
</organism>
<comment type="function">
    <text evidence="2 7">Hydrolysis of 6-phosphogluconolactone to 6-phosphogluconate.</text>
</comment>
<dbReference type="EMBL" id="CP122566">
    <property type="protein sequence ID" value="WGH93661.1"/>
    <property type="molecule type" value="Genomic_DNA"/>
</dbReference>
<evidence type="ECO:0000256" key="8">
    <source>
        <dbReference type="SAM" id="MobiDB-lite"/>
    </source>
</evidence>
<dbReference type="AlphaFoldDB" id="A0AAJ6DD00"/>
<dbReference type="GO" id="GO:0005975">
    <property type="term" value="P:carbohydrate metabolic process"/>
    <property type="evidence" value="ECO:0007669"/>
    <property type="project" value="UniProtKB-UniRule"/>
</dbReference>
<proteinExistence type="inferred from homology"/>
<dbReference type="Gene3D" id="3.40.50.1360">
    <property type="match status" value="1"/>
</dbReference>
<evidence type="ECO:0000313" key="11">
    <source>
        <dbReference type="Proteomes" id="UP001224674"/>
    </source>
</evidence>
<dbReference type="SUPFAM" id="SSF100950">
    <property type="entry name" value="NagB/RpiA/CoA transferase-like"/>
    <property type="match status" value="1"/>
</dbReference>
<dbReference type="PANTHER" id="PTHR11054">
    <property type="entry name" value="6-PHOSPHOGLUCONOLACTONASE"/>
    <property type="match status" value="1"/>
</dbReference>
<dbReference type="GO" id="GO:0006098">
    <property type="term" value="P:pentose-phosphate shunt"/>
    <property type="evidence" value="ECO:0007669"/>
    <property type="project" value="InterPro"/>
</dbReference>
<name>A0AAJ6DD00_9MICC</name>
<dbReference type="NCBIfam" id="TIGR01198">
    <property type="entry name" value="pgl"/>
    <property type="match status" value="1"/>
</dbReference>
<dbReference type="Proteomes" id="UP001224674">
    <property type="component" value="Chromosome"/>
</dbReference>
<dbReference type="GO" id="GO:0017057">
    <property type="term" value="F:6-phosphogluconolactonase activity"/>
    <property type="evidence" value="ECO:0007669"/>
    <property type="project" value="UniProtKB-UniRule"/>
</dbReference>
<evidence type="ECO:0000259" key="9">
    <source>
        <dbReference type="Pfam" id="PF01182"/>
    </source>
</evidence>
<evidence type="ECO:0000256" key="3">
    <source>
        <dbReference type="ARBA" id="ARBA00004961"/>
    </source>
</evidence>
<comment type="similarity">
    <text evidence="4 7">Belongs to the glucosamine/galactosamine-6-phosphate isomerase family. 6-phosphogluconolactonase subfamily.</text>
</comment>
<dbReference type="InterPro" id="IPR006148">
    <property type="entry name" value="Glc/Gal-6P_isomerase"/>
</dbReference>
<gene>
    <name evidence="7 10" type="primary">pgl</name>
    <name evidence="10" type="ORF">QDX21_02360</name>
</gene>
<dbReference type="CDD" id="cd01400">
    <property type="entry name" value="6PGL"/>
    <property type="match status" value="1"/>
</dbReference>
<reference evidence="10 11" key="1">
    <citation type="submission" date="2023-03" db="EMBL/GenBank/DDBJ databases">
        <title>Complete genome sequences of several Auritidibacter ignavus strains isolated from ear infections.</title>
        <authorList>
            <person name="Baehr T."/>
            <person name="Baumhoegger A.M."/>
        </authorList>
    </citation>
    <scope>NUCLEOTIDE SEQUENCE [LARGE SCALE GENOMIC DNA]</scope>
    <source>
        <strain evidence="10 11">BABAE-6</strain>
    </source>
</reference>
<evidence type="ECO:0000256" key="2">
    <source>
        <dbReference type="ARBA" id="ARBA00002681"/>
    </source>
</evidence>
<feature type="region of interest" description="Disordered" evidence="8">
    <location>
        <begin position="1"/>
        <end position="22"/>
    </location>
</feature>
<protein>
    <recommendedName>
        <fullName evidence="6 7">6-phosphogluconolactonase</fullName>
        <shortName evidence="7">6PGL</shortName>
        <ecNumber evidence="5 7">3.1.1.31</ecNumber>
    </recommendedName>
</protein>
<evidence type="ECO:0000256" key="1">
    <source>
        <dbReference type="ARBA" id="ARBA00000832"/>
    </source>
</evidence>
<comment type="pathway">
    <text evidence="3 7">Carbohydrate degradation; pentose phosphate pathway; D-ribulose 5-phosphate from D-glucose 6-phosphate (oxidative stage): step 2/3.</text>
</comment>
<evidence type="ECO:0000256" key="6">
    <source>
        <dbReference type="ARBA" id="ARBA00020337"/>
    </source>
</evidence>
<dbReference type="InterPro" id="IPR037171">
    <property type="entry name" value="NagB/RpiA_transferase-like"/>
</dbReference>
<dbReference type="EC" id="3.1.1.31" evidence="5 7"/>
<keyword evidence="7 10" id="KW-0378">Hydrolase</keyword>
<sequence length="299" mass="31473">MPDNDTPTASHHGGLARAMRRESTGTGATVAVFPDKAQLLEAAAVELVAVINRALDQRGRAQIVLTGGTSGIGLLARLADPQKNLLGQVTDWSGVQLWFGDERYLDATDAQRNARQAWDALVGTLVASYGLGREQFHPMPAAPAGHADRDHHDVLATSAEQYATELATAAERDPGVDQRLPRFDVVLLGVGEDGHVASLFPGLPGVTITGRTVIPVTGSPKPPPERLSLSLEALNSGDNVWLFAPGAGKAGPVGAVRSADRPPAASGQQCAMDEVLPALVVRGRVETLWWVDEQALSEG</sequence>
<evidence type="ECO:0000256" key="4">
    <source>
        <dbReference type="ARBA" id="ARBA00010662"/>
    </source>
</evidence>
<dbReference type="InterPro" id="IPR005900">
    <property type="entry name" value="6-phosphogluconolactonase_DevB"/>
</dbReference>
<feature type="domain" description="Glucosamine/galactosamine-6-phosphate isomerase" evidence="9">
    <location>
        <begin position="34"/>
        <end position="265"/>
    </location>
</feature>
<accession>A0AAJ6DD00</accession>
<evidence type="ECO:0000256" key="7">
    <source>
        <dbReference type="RuleBase" id="RU365095"/>
    </source>
</evidence>
<dbReference type="PANTHER" id="PTHR11054:SF0">
    <property type="entry name" value="6-PHOSPHOGLUCONOLACTONASE"/>
    <property type="match status" value="1"/>
</dbReference>
<comment type="catalytic activity">
    <reaction evidence="1 7">
        <text>6-phospho-D-glucono-1,5-lactone + H2O = 6-phospho-D-gluconate + H(+)</text>
        <dbReference type="Rhea" id="RHEA:12556"/>
        <dbReference type="ChEBI" id="CHEBI:15377"/>
        <dbReference type="ChEBI" id="CHEBI:15378"/>
        <dbReference type="ChEBI" id="CHEBI:57955"/>
        <dbReference type="ChEBI" id="CHEBI:58759"/>
        <dbReference type="EC" id="3.1.1.31"/>
    </reaction>
</comment>